<organism evidence="2 3">
    <name type="scientific">Ancylobacter dichloromethanicus</name>
    <dbReference type="NCBI Taxonomy" id="518825"/>
    <lineage>
        <taxon>Bacteria</taxon>
        <taxon>Pseudomonadati</taxon>
        <taxon>Pseudomonadota</taxon>
        <taxon>Alphaproteobacteria</taxon>
        <taxon>Hyphomicrobiales</taxon>
        <taxon>Xanthobacteraceae</taxon>
        <taxon>Ancylobacter</taxon>
    </lineage>
</organism>
<evidence type="ECO:0000256" key="1">
    <source>
        <dbReference type="SAM" id="MobiDB-lite"/>
    </source>
</evidence>
<dbReference type="EMBL" id="BSFJ01000031">
    <property type="protein sequence ID" value="GLK73627.1"/>
    <property type="molecule type" value="Genomic_DNA"/>
</dbReference>
<evidence type="ECO:0000313" key="2">
    <source>
        <dbReference type="EMBL" id="GLK73627.1"/>
    </source>
</evidence>
<dbReference type="AlphaFoldDB" id="A0A9W6JAX4"/>
<accession>A0A9W6JAX4</accession>
<proteinExistence type="predicted"/>
<sequence length="82" mass="8867">MLAIVKLVVGTNIIAAFRKERTDGGYDADAVRALDLQYEICGCGRHRVDIQPIGRVGWQPQKGDRGRRTKVCGAPDGSSLAV</sequence>
<dbReference type="Proteomes" id="UP001143370">
    <property type="component" value="Unassembled WGS sequence"/>
</dbReference>
<protein>
    <submittedName>
        <fullName evidence="2">Uncharacterized protein</fullName>
    </submittedName>
</protein>
<comment type="caution">
    <text evidence="2">The sequence shown here is derived from an EMBL/GenBank/DDBJ whole genome shotgun (WGS) entry which is preliminary data.</text>
</comment>
<reference evidence="2" key="1">
    <citation type="journal article" date="2014" name="Int. J. Syst. Evol. Microbiol.">
        <title>Complete genome sequence of Corynebacterium casei LMG S-19264T (=DSM 44701T), isolated from a smear-ripened cheese.</title>
        <authorList>
            <consortium name="US DOE Joint Genome Institute (JGI-PGF)"/>
            <person name="Walter F."/>
            <person name="Albersmeier A."/>
            <person name="Kalinowski J."/>
            <person name="Ruckert C."/>
        </authorList>
    </citation>
    <scope>NUCLEOTIDE SEQUENCE</scope>
    <source>
        <strain evidence="2">VKM B-2484</strain>
    </source>
</reference>
<evidence type="ECO:0000313" key="3">
    <source>
        <dbReference type="Proteomes" id="UP001143370"/>
    </source>
</evidence>
<reference evidence="2" key="2">
    <citation type="submission" date="2023-01" db="EMBL/GenBank/DDBJ databases">
        <authorList>
            <person name="Sun Q."/>
            <person name="Evtushenko L."/>
        </authorList>
    </citation>
    <scope>NUCLEOTIDE SEQUENCE</scope>
    <source>
        <strain evidence="2">VKM B-2484</strain>
    </source>
</reference>
<name>A0A9W6JAX4_9HYPH</name>
<keyword evidence="3" id="KW-1185">Reference proteome</keyword>
<gene>
    <name evidence="2" type="ORF">GCM10017643_37450</name>
</gene>
<feature type="region of interest" description="Disordered" evidence="1">
    <location>
        <begin position="59"/>
        <end position="82"/>
    </location>
</feature>